<evidence type="ECO:0000259" key="1">
    <source>
        <dbReference type="SMART" id="SM00418"/>
    </source>
</evidence>
<gene>
    <name evidence="2" type="ORF">GCM10017781_35900</name>
</gene>
<dbReference type="PANTHER" id="PTHR30363">
    <property type="entry name" value="HTH-TYPE TRANSCRIPTIONAL REGULATOR SRLR-RELATED"/>
    <property type="match status" value="1"/>
</dbReference>
<dbReference type="InterPro" id="IPR001845">
    <property type="entry name" value="HTH_ArsR_DNA-bd_dom"/>
</dbReference>
<dbReference type="SMART" id="SM00418">
    <property type="entry name" value="HTH_ARSR"/>
    <property type="match status" value="1"/>
</dbReference>
<dbReference type="InterPro" id="IPR050313">
    <property type="entry name" value="Carb_Metab_HTH_regulators"/>
</dbReference>
<dbReference type="Proteomes" id="UP000619376">
    <property type="component" value="Unassembled WGS sequence"/>
</dbReference>
<dbReference type="InterPro" id="IPR036390">
    <property type="entry name" value="WH_DNA-bd_sf"/>
</dbReference>
<comment type="caution">
    <text evidence="2">The sequence shown here is derived from an EMBL/GenBank/DDBJ whole genome shotgun (WGS) entry which is preliminary data.</text>
</comment>
<dbReference type="Pfam" id="PF01022">
    <property type="entry name" value="HTH_5"/>
    <property type="match status" value="1"/>
</dbReference>
<feature type="domain" description="HTH arsR-type" evidence="1">
    <location>
        <begin position="21"/>
        <end position="105"/>
    </location>
</feature>
<evidence type="ECO:0000313" key="2">
    <source>
        <dbReference type="EMBL" id="GHF56403.1"/>
    </source>
</evidence>
<dbReference type="InterPro" id="IPR011991">
    <property type="entry name" value="ArsR-like_HTH"/>
</dbReference>
<organism evidence="2 3">
    <name type="scientific">Deinococcus metalli</name>
    <dbReference type="NCBI Taxonomy" id="1141878"/>
    <lineage>
        <taxon>Bacteria</taxon>
        <taxon>Thermotogati</taxon>
        <taxon>Deinococcota</taxon>
        <taxon>Deinococci</taxon>
        <taxon>Deinococcales</taxon>
        <taxon>Deinococcaceae</taxon>
        <taxon>Deinococcus</taxon>
    </lineage>
</organism>
<dbReference type="PANTHER" id="PTHR30363:SF28">
    <property type="entry name" value="TRANSCRIPTIONAL REGULATORY PROTEIN-RELATED"/>
    <property type="match status" value="1"/>
</dbReference>
<evidence type="ECO:0000313" key="3">
    <source>
        <dbReference type="Proteomes" id="UP000619376"/>
    </source>
</evidence>
<keyword evidence="3" id="KW-1185">Reference proteome</keyword>
<accession>A0ABQ3JRQ8</accession>
<sequence length="229" mass="25716">MPVRSQPVVDPQRPAVSALPALATPMPERTKSRLLELVKRHGPLTAQDLAQRLDVSVPAARRHLSDLREQELIVCRTERPGGRGRPQHVFTLTDRGEAAFPKTYSTLCVDVLRHIEALFGEGAVLRVLDARNVEVAGRLERELPRSMPLGERVRALAARLDEQGFDTEVEQDGDVWYLVERNCPNLTVARQYPQLCGSELSLYTQVLDVPVHRDRRIACGQGICRYRIG</sequence>
<name>A0ABQ3JRQ8_9DEIO</name>
<dbReference type="SUPFAM" id="SSF46785">
    <property type="entry name" value="Winged helix' DNA-binding domain"/>
    <property type="match status" value="1"/>
</dbReference>
<reference evidence="3" key="1">
    <citation type="journal article" date="2019" name="Int. J. Syst. Evol. Microbiol.">
        <title>The Global Catalogue of Microorganisms (GCM) 10K type strain sequencing project: providing services to taxonomists for standard genome sequencing and annotation.</title>
        <authorList>
            <consortium name="The Broad Institute Genomics Platform"/>
            <consortium name="The Broad Institute Genome Sequencing Center for Infectious Disease"/>
            <person name="Wu L."/>
            <person name="Ma J."/>
        </authorList>
    </citation>
    <scope>NUCLEOTIDE SEQUENCE [LARGE SCALE GENOMIC DNA]</scope>
    <source>
        <strain evidence="3">CGMCC 1.18437</strain>
    </source>
</reference>
<dbReference type="InterPro" id="IPR036388">
    <property type="entry name" value="WH-like_DNA-bd_sf"/>
</dbReference>
<protein>
    <submittedName>
        <fullName evidence="2">Transcriptional regulator</fullName>
    </submittedName>
</protein>
<dbReference type="CDD" id="cd00090">
    <property type="entry name" value="HTH_ARSR"/>
    <property type="match status" value="1"/>
</dbReference>
<dbReference type="Gene3D" id="1.10.10.10">
    <property type="entry name" value="Winged helix-like DNA-binding domain superfamily/Winged helix DNA-binding domain"/>
    <property type="match status" value="1"/>
</dbReference>
<proteinExistence type="predicted"/>
<dbReference type="EMBL" id="BNAJ01000011">
    <property type="protein sequence ID" value="GHF56403.1"/>
    <property type="molecule type" value="Genomic_DNA"/>
</dbReference>